<gene>
    <name evidence="4" type="ORF">CUR178_04803</name>
</gene>
<dbReference type="PANTHER" id="PTHR16517:SF7">
    <property type="entry name" value="PROTEIN KING TUBBY"/>
    <property type="match status" value="1"/>
</dbReference>
<reference evidence="4 5" key="1">
    <citation type="submission" date="2021-02" db="EMBL/GenBank/DDBJ databases">
        <title>Leishmania (Mundinia) enrietti genome sequencing and assembly.</title>
        <authorList>
            <person name="Almutairi H."/>
            <person name="Gatherer D."/>
        </authorList>
    </citation>
    <scope>NUCLEOTIDE SEQUENCE [LARGE SCALE GENOMIC DNA]</scope>
    <source>
        <strain evidence="4">CUR178</strain>
    </source>
</reference>
<feature type="compositionally biased region" description="Low complexity" evidence="2">
    <location>
        <begin position="82"/>
        <end position="99"/>
    </location>
</feature>
<dbReference type="GeneID" id="94172012"/>
<dbReference type="AlphaFoldDB" id="A0A836GZU2"/>
<dbReference type="InterPro" id="IPR000007">
    <property type="entry name" value="Tubby_C"/>
</dbReference>
<dbReference type="KEGG" id="lenr:94172012"/>
<organism evidence="4 5">
    <name type="scientific">Leishmania enriettii</name>
    <dbReference type="NCBI Taxonomy" id="5663"/>
    <lineage>
        <taxon>Eukaryota</taxon>
        <taxon>Discoba</taxon>
        <taxon>Euglenozoa</taxon>
        <taxon>Kinetoplastea</taxon>
        <taxon>Metakinetoplastina</taxon>
        <taxon>Trypanosomatida</taxon>
        <taxon>Trypanosomatidae</taxon>
        <taxon>Leishmaniinae</taxon>
        <taxon>Leishmania</taxon>
    </lineage>
</organism>
<comment type="similarity">
    <text evidence="1">Belongs to the TUB family.</text>
</comment>
<dbReference type="RefSeq" id="XP_067694579.1">
    <property type="nucleotide sequence ID" value="XM_067836502.1"/>
</dbReference>
<dbReference type="SUPFAM" id="SSF54518">
    <property type="entry name" value="Tubby C-terminal domain-like"/>
    <property type="match status" value="1"/>
</dbReference>
<evidence type="ECO:0000313" key="4">
    <source>
        <dbReference type="EMBL" id="KAG5483224.1"/>
    </source>
</evidence>
<sequence length="197" mass="20592">MPILMQNLANTSGTSVTVLLPAIGTESGQIKQLEGGKVESLCDGCGGCPAGIDEAMENSSDNDVGEVYSTMSSSAPNFSAVCSSPGASGASSRSSNTAGWRKKWPNGELARAYRGDPESPSVVVLKSKTPQWNGALRAHRSDFHGRTVKASKENFGLVAVSDSGKVSMLFGKHSDDRFALDFRHPPSGLQAVAIMAT</sequence>
<dbReference type="EMBL" id="JAFHKP010000014">
    <property type="protein sequence ID" value="KAG5483224.1"/>
    <property type="molecule type" value="Genomic_DNA"/>
</dbReference>
<keyword evidence="5" id="KW-1185">Reference proteome</keyword>
<evidence type="ECO:0000259" key="3">
    <source>
        <dbReference type="Pfam" id="PF01167"/>
    </source>
</evidence>
<feature type="domain" description="Tubby C-terminal" evidence="3">
    <location>
        <begin position="99"/>
        <end position="195"/>
    </location>
</feature>
<dbReference type="PRINTS" id="PR01573">
    <property type="entry name" value="SUPERTUBBY"/>
</dbReference>
<dbReference type="Proteomes" id="UP000674179">
    <property type="component" value="Chromosome 14"/>
</dbReference>
<dbReference type="InterPro" id="IPR025659">
    <property type="entry name" value="Tubby-like_C"/>
</dbReference>
<dbReference type="Gene3D" id="3.20.90.10">
    <property type="entry name" value="Tubby Protein, Chain A"/>
    <property type="match status" value="1"/>
</dbReference>
<dbReference type="PANTHER" id="PTHR16517">
    <property type="entry name" value="TUBBY-RELATED"/>
    <property type="match status" value="1"/>
</dbReference>
<comment type="caution">
    <text evidence="4">The sequence shown here is derived from an EMBL/GenBank/DDBJ whole genome shotgun (WGS) entry which is preliminary data.</text>
</comment>
<evidence type="ECO:0000256" key="2">
    <source>
        <dbReference type="SAM" id="MobiDB-lite"/>
    </source>
</evidence>
<proteinExistence type="inferred from homology"/>
<protein>
    <recommendedName>
        <fullName evidence="3">Tubby C-terminal domain-containing protein</fullName>
    </recommendedName>
</protein>
<dbReference type="Pfam" id="PF01167">
    <property type="entry name" value="Tub"/>
    <property type="match status" value="1"/>
</dbReference>
<feature type="region of interest" description="Disordered" evidence="2">
    <location>
        <begin position="82"/>
        <end position="101"/>
    </location>
</feature>
<accession>A0A836GZU2</accession>
<evidence type="ECO:0000313" key="5">
    <source>
        <dbReference type="Proteomes" id="UP000674179"/>
    </source>
</evidence>
<dbReference type="OrthoDB" id="8775810at2759"/>
<name>A0A836GZU2_LEIEN</name>
<evidence type="ECO:0000256" key="1">
    <source>
        <dbReference type="ARBA" id="ARBA00007129"/>
    </source>
</evidence>